<dbReference type="GO" id="GO:0017057">
    <property type="term" value="F:6-phosphogluconolactonase activity"/>
    <property type="evidence" value="ECO:0007669"/>
    <property type="project" value="TreeGrafter"/>
</dbReference>
<dbReference type="RefSeq" id="WP_045927776.1">
    <property type="nucleotide sequence ID" value="NZ_JBHSZS010000023.1"/>
</dbReference>
<protein>
    <recommendedName>
        <fullName evidence="4">3-carboxymuconate cyclase</fullName>
    </recommendedName>
</protein>
<dbReference type="PANTHER" id="PTHR30344">
    <property type="entry name" value="6-PHOSPHOGLUCONOLACTONASE-RELATED"/>
    <property type="match status" value="1"/>
</dbReference>
<accession>A0A0F4LDR3</accession>
<dbReference type="EMBL" id="JXBY01000015">
    <property type="protein sequence ID" value="KJY56967.1"/>
    <property type="molecule type" value="Genomic_DNA"/>
</dbReference>
<reference evidence="2 3" key="1">
    <citation type="submission" date="2014-12" db="EMBL/GenBank/DDBJ databases">
        <title>Comparative genomics of the lactic acid bacteria isolated from the honey bee gut.</title>
        <authorList>
            <person name="Ellegaard K.M."/>
            <person name="Tamarit D."/>
            <person name="Javelind E."/>
            <person name="Olofsson T."/>
            <person name="Andersson S.G."/>
            <person name="Vasquez A."/>
        </authorList>
    </citation>
    <scope>NUCLEOTIDE SEQUENCE [LARGE SCALE GENOMIC DNA]</scope>
    <source>
        <strain evidence="2 3">Biut2</strain>
    </source>
</reference>
<organism evidence="2 3">
    <name type="scientific">Lactobacillus kullabergensis</name>
    <dbReference type="NCBI Taxonomy" id="1218493"/>
    <lineage>
        <taxon>Bacteria</taxon>
        <taxon>Bacillati</taxon>
        <taxon>Bacillota</taxon>
        <taxon>Bacilli</taxon>
        <taxon>Lactobacillales</taxon>
        <taxon>Lactobacillaceae</taxon>
        <taxon>Lactobacillus</taxon>
    </lineage>
</organism>
<dbReference type="GO" id="GO:0005829">
    <property type="term" value="C:cytosol"/>
    <property type="evidence" value="ECO:0007669"/>
    <property type="project" value="TreeGrafter"/>
</dbReference>
<evidence type="ECO:0000256" key="1">
    <source>
        <dbReference type="ARBA" id="ARBA00005564"/>
    </source>
</evidence>
<sequence>MKLLIGGYTKKKSTGIYELPLTLAENGLEMQMGPAKEVIKVGGPTYFVQDGKLIFTINNAGSKGGISSFELVNGKYQEKDSYLTPGSSPAYIGINQKKKLLYTANYHTAVLAVFSFDDEGKLTFLDSVTHTADSLGPCPEQADGPHPHFFDQTPQGNLVSCDLGNDCVDFYSFKNNKLHHLAKYQNEPGFGSRHIVFSPDGNYFYVVGELSSKINLVKFDETNWQFTSIATYSTIPDDYSDHNGAAAIKISKDGKFIYTSNRGHDTITVFAINDDHTLQLRQRISTFGEFPRDFNWDKDEKYVVATNQNSDNATLYTRDAENGCLTPVQKNIFVPEGTRVLFSE</sequence>
<dbReference type="HOGENOM" id="CLU_038716_3_1_9"/>
<dbReference type="Proteomes" id="UP000033533">
    <property type="component" value="Unassembled WGS sequence"/>
</dbReference>
<dbReference type="AlphaFoldDB" id="A0A0F4LDR3"/>
<dbReference type="OrthoDB" id="9790815at2"/>
<comment type="caution">
    <text evidence="2">The sequence shown here is derived from an EMBL/GenBank/DDBJ whole genome shotgun (WGS) entry which is preliminary data.</text>
</comment>
<evidence type="ECO:0000313" key="2">
    <source>
        <dbReference type="EMBL" id="KJY56967.1"/>
    </source>
</evidence>
<gene>
    <name evidence="2" type="ORF">JF76_06020</name>
</gene>
<dbReference type="Pfam" id="PF10282">
    <property type="entry name" value="Lactonase"/>
    <property type="match status" value="1"/>
</dbReference>
<dbReference type="PATRIC" id="fig|1218493.3.peg.646"/>
<dbReference type="PANTHER" id="PTHR30344:SF1">
    <property type="entry name" value="6-PHOSPHOGLUCONOLACTONASE"/>
    <property type="match status" value="1"/>
</dbReference>
<dbReference type="SUPFAM" id="SSF51004">
    <property type="entry name" value="C-terminal (heme d1) domain of cytochrome cd1-nitrite reductase"/>
    <property type="match status" value="1"/>
</dbReference>
<dbReference type="Gene3D" id="2.130.10.10">
    <property type="entry name" value="YVTN repeat-like/Quinoprotein amine dehydrogenase"/>
    <property type="match status" value="1"/>
</dbReference>
<evidence type="ECO:0008006" key="4">
    <source>
        <dbReference type="Google" id="ProtNLM"/>
    </source>
</evidence>
<comment type="similarity">
    <text evidence="1">Belongs to the cycloisomerase 2 family.</text>
</comment>
<dbReference type="InterPro" id="IPR050282">
    <property type="entry name" value="Cycloisomerase_2"/>
</dbReference>
<proteinExistence type="inferred from homology"/>
<dbReference type="STRING" id="1218493.JF76_06020"/>
<dbReference type="InterPro" id="IPR011048">
    <property type="entry name" value="Haem_d1_sf"/>
</dbReference>
<name>A0A0F4LDR3_9LACO</name>
<dbReference type="InterPro" id="IPR015943">
    <property type="entry name" value="WD40/YVTN_repeat-like_dom_sf"/>
</dbReference>
<dbReference type="InterPro" id="IPR019405">
    <property type="entry name" value="Lactonase_7-beta_prop"/>
</dbReference>
<evidence type="ECO:0000313" key="3">
    <source>
        <dbReference type="Proteomes" id="UP000033533"/>
    </source>
</evidence>